<comment type="caution">
    <text evidence="2">The sequence shown here is derived from an EMBL/GenBank/DDBJ whole genome shotgun (WGS) entry which is preliminary data.</text>
</comment>
<dbReference type="GO" id="GO:0016747">
    <property type="term" value="F:acyltransferase activity, transferring groups other than amino-acyl groups"/>
    <property type="evidence" value="ECO:0007669"/>
    <property type="project" value="InterPro"/>
</dbReference>
<dbReference type="Pfam" id="PF00583">
    <property type="entry name" value="Acetyltransf_1"/>
    <property type="match status" value="1"/>
</dbReference>
<dbReference type="AlphaFoldDB" id="A0A920CBK3"/>
<dbReference type="InterPro" id="IPR008125">
    <property type="entry name" value="Streptothricin_AcTrfase"/>
</dbReference>
<keyword evidence="3" id="KW-1185">Reference proteome</keyword>
<evidence type="ECO:0000313" key="2">
    <source>
        <dbReference type="EMBL" id="GIO31089.1"/>
    </source>
</evidence>
<organism evidence="2 3">
    <name type="scientific">Paenibacillus albilobatus</name>
    <dbReference type="NCBI Taxonomy" id="2716884"/>
    <lineage>
        <taxon>Bacteria</taxon>
        <taxon>Bacillati</taxon>
        <taxon>Bacillota</taxon>
        <taxon>Bacilli</taxon>
        <taxon>Bacillales</taxon>
        <taxon>Paenibacillaceae</taxon>
        <taxon>Paenibacillus</taxon>
    </lineage>
</organism>
<dbReference type="InterPro" id="IPR050276">
    <property type="entry name" value="MshD_Acetyltransferase"/>
</dbReference>
<dbReference type="Proteomes" id="UP000679779">
    <property type="component" value="Unassembled WGS sequence"/>
</dbReference>
<dbReference type="RefSeq" id="WP_160044373.1">
    <property type="nucleotide sequence ID" value="NZ_BORQ01000002.1"/>
</dbReference>
<protein>
    <submittedName>
        <fullName evidence="2">Streptothricin acetyltransferase</fullName>
    </submittedName>
</protein>
<proteinExistence type="predicted"/>
<gene>
    <name evidence="2" type="primary">sat_1</name>
    <name evidence="2" type="ORF">J2TS6_22300</name>
</gene>
<dbReference type="PRINTS" id="PR01754">
    <property type="entry name" value="SACTRNSFRASE"/>
</dbReference>
<dbReference type="Gene3D" id="3.40.630.30">
    <property type="match status" value="1"/>
</dbReference>
<evidence type="ECO:0000259" key="1">
    <source>
        <dbReference type="PROSITE" id="PS51186"/>
    </source>
</evidence>
<feature type="domain" description="N-acetyltransferase" evidence="1">
    <location>
        <begin position="37"/>
        <end position="184"/>
    </location>
</feature>
<dbReference type="EMBL" id="BORQ01000002">
    <property type="protein sequence ID" value="GIO31089.1"/>
    <property type="molecule type" value="Genomic_DNA"/>
</dbReference>
<dbReference type="PROSITE" id="PS51186">
    <property type="entry name" value="GNAT"/>
    <property type="match status" value="1"/>
</dbReference>
<name>A0A920CBK3_9BACL</name>
<dbReference type="SUPFAM" id="SSF55729">
    <property type="entry name" value="Acyl-CoA N-acyltransferases (Nat)"/>
    <property type="match status" value="1"/>
</dbReference>
<dbReference type="InterPro" id="IPR000182">
    <property type="entry name" value="GNAT_dom"/>
</dbReference>
<dbReference type="InterPro" id="IPR016181">
    <property type="entry name" value="Acyl_CoA_acyltransferase"/>
</dbReference>
<dbReference type="PANTHER" id="PTHR43617:SF38">
    <property type="entry name" value="N-ACETYLTRANSFERASE DOMAIN-CONTAINING PROTEIN"/>
    <property type="match status" value="1"/>
</dbReference>
<sequence>MEKITIRKMTKEDCGQRIDIDDRFVVDSVLLLSLEDNQIKYAVKSVTPYEKSYEDETFEEADDTDCSMYIDQPDRAVFLAFAGKRIAGQVIVKRNWNEYACIEDIKVDRRFRRRGIGRKLVEQVKRWAKENGMPGIMLETQHNNVRACKFYESCGFEIGGFDLNIYKGINRQTDEIAVYWYYTF</sequence>
<dbReference type="PANTHER" id="PTHR43617">
    <property type="entry name" value="L-AMINO ACID N-ACETYLTRANSFERASE"/>
    <property type="match status" value="1"/>
</dbReference>
<accession>A0A920CBK3</accession>
<evidence type="ECO:0000313" key="3">
    <source>
        <dbReference type="Proteomes" id="UP000679779"/>
    </source>
</evidence>
<reference evidence="2" key="1">
    <citation type="submission" date="2021-03" db="EMBL/GenBank/DDBJ databases">
        <title>Antimicrobial resistance genes in bacteria isolated from Japanese honey, and their potential for conferring macrolide and lincosamide resistance in the American foulbrood pathogen Paenibacillus larvae.</title>
        <authorList>
            <person name="Okamoto M."/>
            <person name="Kumagai M."/>
            <person name="Kanamori H."/>
            <person name="Takamatsu D."/>
        </authorList>
    </citation>
    <scope>NUCLEOTIDE SEQUENCE</scope>
    <source>
        <strain evidence="2">J2TS6</strain>
    </source>
</reference>